<dbReference type="EMBL" id="JARGDH010000001">
    <property type="protein sequence ID" value="KAL0279220.1"/>
    <property type="molecule type" value="Genomic_DNA"/>
</dbReference>
<dbReference type="InterPro" id="IPR042280">
    <property type="entry name" value="SLC3A2"/>
</dbReference>
<keyword evidence="7" id="KW-0472">Membrane</keyword>
<dbReference type="GO" id="GO:0005975">
    <property type="term" value="P:carbohydrate metabolic process"/>
    <property type="evidence" value="ECO:0007669"/>
    <property type="project" value="InterPro"/>
</dbReference>
<evidence type="ECO:0000259" key="8">
    <source>
        <dbReference type="SMART" id="SM00642"/>
    </source>
</evidence>
<keyword evidence="7" id="KW-1133">Transmembrane helix</keyword>
<protein>
    <recommendedName>
        <fullName evidence="3">alpha-glucosidase</fullName>
        <ecNumber evidence="3">3.2.1.20</ecNumber>
    </recommendedName>
</protein>
<reference evidence="9" key="1">
    <citation type="journal article" date="2024" name="Gigascience">
        <title>Chromosome-level genome of the poultry shaft louse Menopon gallinae provides insight into the host-switching and adaptive evolution of parasitic lice.</title>
        <authorList>
            <person name="Xu Y."/>
            <person name="Ma L."/>
            <person name="Liu S."/>
            <person name="Liang Y."/>
            <person name="Liu Q."/>
            <person name="He Z."/>
            <person name="Tian L."/>
            <person name="Duan Y."/>
            <person name="Cai W."/>
            <person name="Li H."/>
            <person name="Song F."/>
        </authorList>
    </citation>
    <scope>NUCLEOTIDE SEQUENCE</scope>
    <source>
        <strain evidence="9">Cailab_2023a</strain>
    </source>
</reference>
<dbReference type="Gene3D" id="3.90.400.10">
    <property type="entry name" value="Oligo-1,6-glucosidase, Domain 2"/>
    <property type="match status" value="1"/>
</dbReference>
<dbReference type="PANTHER" id="PTHR46673:SF1">
    <property type="entry name" value="4F2 CELL-SURFACE ANTIGEN HEAVY CHAIN"/>
    <property type="match status" value="1"/>
</dbReference>
<evidence type="ECO:0000256" key="2">
    <source>
        <dbReference type="ARBA" id="ARBA00008061"/>
    </source>
</evidence>
<dbReference type="AlphaFoldDB" id="A0AAW2ICN3"/>
<evidence type="ECO:0000256" key="3">
    <source>
        <dbReference type="ARBA" id="ARBA00012741"/>
    </source>
</evidence>
<comment type="caution">
    <text evidence="9">The sequence shown here is derived from an EMBL/GenBank/DDBJ whole genome shotgun (WGS) entry which is preliminary data.</text>
</comment>
<dbReference type="GO" id="GO:0015823">
    <property type="term" value="P:phenylalanine transport"/>
    <property type="evidence" value="ECO:0007669"/>
    <property type="project" value="TreeGrafter"/>
</dbReference>
<dbReference type="GO" id="GO:0016324">
    <property type="term" value="C:apical plasma membrane"/>
    <property type="evidence" value="ECO:0007669"/>
    <property type="project" value="TreeGrafter"/>
</dbReference>
<feature type="region of interest" description="Disordered" evidence="6">
    <location>
        <begin position="1"/>
        <end position="65"/>
    </location>
</feature>
<sequence length="639" mass="72607">MEGKNEDGSERSLAERVKNDNQVPFSDSDKNDIPIQELVTSESKTPLKTPVRDEDEVSPGKFNANEGLTEVNGDAKIDIHRVKDCFSGMSKEELLQYVNDPFWVRTRMFLFIFFLLAWIAMLVGAITIIIVAPKCEPPKWHNQGPLYDVDIPTFLNSHSNLASGLFNEFVKKFSYLNELNVRGLIMSPIFKTDGLRNNDEDVIDFKDVDEKYGTLEDFKNLIKEAQSLGIHVLLSLVPNHSSNKHVWFNKSIAREAPYDDYYIWAPSPGSEADGSKMPPNNWLSLTGGSAWEWNEERQEFYLHQFDVNQPDLNFRNPDVIREINETLNFWLNLGVSGFNLKKGQYLLEDKDLENEQISRTRSDAVHTDYDFYYHSKTYNLPDNAAILTKWREIVHLKLESDGVLTMTGEPPIPSDGVENVTLVDIVRNDRLSDLPRDFTVNDLYQRLKKLVVDTDEWPAFQVGDAIDRAGGHFQEEDLDGLNIITLLIRGTPIILSGEELGIHNKPFPWANETDSLDAQREAEESHFKIFKALLKARESKSVVYGSSNLTILNDSMIALTRIKAGNPGYLAVYNLGTQNETVDFTSIEHVPNELQVYAMSMNYADDSVNVKSKVTNNDFLMTPRSAVVFTFVPNIEEGN</sequence>
<dbReference type="GO" id="GO:0004558">
    <property type="term" value="F:alpha-1,4-glucosidase activity"/>
    <property type="evidence" value="ECO:0007669"/>
    <property type="project" value="UniProtKB-EC"/>
</dbReference>
<feature type="compositionally biased region" description="Basic and acidic residues" evidence="6">
    <location>
        <begin position="1"/>
        <end position="19"/>
    </location>
</feature>
<dbReference type="InterPro" id="IPR045857">
    <property type="entry name" value="O16G_dom_2"/>
</dbReference>
<dbReference type="Pfam" id="PF16028">
    <property type="entry name" value="SLC3A2_N"/>
    <property type="match status" value="1"/>
</dbReference>
<keyword evidence="5" id="KW-0378">Hydrolase</keyword>
<evidence type="ECO:0000256" key="1">
    <source>
        <dbReference type="ARBA" id="ARBA00001657"/>
    </source>
</evidence>
<comment type="catalytic activity">
    <reaction evidence="1">
        <text>Hydrolysis of terminal, non-reducing (1-&gt;4)-linked alpha-D-glucose residues with release of alpha-D-glucose.</text>
        <dbReference type="EC" id="3.2.1.20"/>
    </reaction>
</comment>
<dbReference type="GO" id="GO:0016323">
    <property type="term" value="C:basolateral plasma membrane"/>
    <property type="evidence" value="ECO:0007669"/>
    <property type="project" value="TreeGrafter"/>
</dbReference>
<proteinExistence type="inferred from homology"/>
<dbReference type="Pfam" id="PF00128">
    <property type="entry name" value="Alpha-amylase"/>
    <property type="match status" value="1"/>
</dbReference>
<organism evidence="9">
    <name type="scientific">Menopon gallinae</name>
    <name type="common">poultry shaft louse</name>
    <dbReference type="NCBI Taxonomy" id="328185"/>
    <lineage>
        <taxon>Eukaryota</taxon>
        <taxon>Metazoa</taxon>
        <taxon>Ecdysozoa</taxon>
        <taxon>Arthropoda</taxon>
        <taxon>Hexapoda</taxon>
        <taxon>Insecta</taxon>
        <taxon>Pterygota</taxon>
        <taxon>Neoptera</taxon>
        <taxon>Paraneoptera</taxon>
        <taxon>Psocodea</taxon>
        <taxon>Troctomorpha</taxon>
        <taxon>Phthiraptera</taxon>
        <taxon>Amblycera</taxon>
        <taxon>Menoponidae</taxon>
        <taxon>Menopon</taxon>
    </lineage>
</organism>
<dbReference type="GO" id="GO:1904273">
    <property type="term" value="P:L-alanine import across plasma membrane"/>
    <property type="evidence" value="ECO:0007669"/>
    <property type="project" value="TreeGrafter"/>
</dbReference>
<dbReference type="PANTHER" id="PTHR46673">
    <property type="entry name" value="4F2 CELL-SURFACE ANTIGEN HEAVY CHAIN"/>
    <property type="match status" value="1"/>
</dbReference>
<dbReference type="SMART" id="SM00642">
    <property type="entry name" value="Aamy"/>
    <property type="match status" value="1"/>
</dbReference>
<dbReference type="GO" id="GO:1903801">
    <property type="term" value="P:L-leucine import across plasma membrane"/>
    <property type="evidence" value="ECO:0007669"/>
    <property type="project" value="TreeGrafter"/>
</dbReference>
<name>A0AAW2ICN3_9NEOP</name>
<evidence type="ECO:0000256" key="7">
    <source>
        <dbReference type="SAM" id="Phobius"/>
    </source>
</evidence>
<dbReference type="SUPFAM" id="SSF51445">
    <property type="entry name" value="(Trans)glycosidases"/>
    <property type="match status" value="1"/>
</dbReference>
<comment type="similarity">
    <text evidence="2">Belongs to the glycosyl hydrolase 13 family.</text>
</comment>
<keyword evidence="5" id="KW-0326">Glycosidase</keyword>
<dbReference type="Gene3D" id="3.20.20.80">
    <property type="entry name" value="Glycosidases"/>
    <property type="match status" value="1"/>
</dbReference>
<dbReference type="GO" id="GO:0015190">
    <property type="term" value="F:L-leucine transmembrane transporter activity"/>
    <property type="evidence" value="ECO:0007669"/>
    <property type="project" value="TreeGrafter"/>
</dbReference>
<evidence type="ECO:0000256" key="6">
    <source>
        <dbReference type="SAM" id="MobiDB-lite"/>
    </source>
</evidence>
<dbReference type="FunFam" id="3.90.400.10:FF:000001">
    <property type="entry name" value="Maltase A3, isoform A"/>
    <property type="match status" value="1"/>
</dbReference>
<evidence type="ECO:0000256" key="5">
    <source>
        <dbReference type="ARBA" id="ARBA00023295"/>
    </source>
</evidence>
<dbReference type="InterPro" id="IPR017853">
    <property type="entry name" value="GH"/>
</dbReference>
<accession>A0AAW2ICN3</accession>
<gene>
    <name evidence="9" type="ORF">PYX00_000825</name>
</gene>
<dbReference type="GO" id="GO:0015173">
    <property type="term" value="F:aromatic amino acid transmembrane transporter activity"/>
    <property type="evidence" value="ECO:0007669"/>
    <property type="project" value="TreeGrafter"/>
</dbReference>
<dbReference type="EC" id="3.2.1.20" evidence="3"/>
<evidence type="ECO:0000313" key="9">
    <source>
        <dbReference type="EMBL" id="KAL0279220.1"/>
    </source>
</evidence>
<keyword evidence="7" id="KW-0812">Transmembrane</keyword>
<dbReference type="InterPro" id="IPR031984">
    <property type="entry name" value="SLC3A2_N"/>
</dbReference>
<dbReference type="GO" id="GO:0015180">
    <property type="term" value="F:L-alanine transmembrane transporter activity"/>
    <property type="evidence" value="ECO:0007669"/>
    <property type="project" value="TreeGrafter"/>
</dbReference>
<feature type="domain" description="Glycosyl hydrolase family 13 catalytic" evidence="8">
    <location>
        <begin position="152"/>
        <end position="537"/>
    </location>
</feature>
<dbReference type="InterPro" id="IPR006047">
    <property type="entry name" value="GH13_cat_dom"/>
</dbReference>
<keyword evidence="4" id="KW-0325">Glycoprotein</keyword>
<feature type="transmembrane region" description="Helical" evidence="7">
    <location>
        <begin position="109"/>
        <end position="132"/>
    </location>
</feature>
<evidence type="ECO:0000256" key="4">
    <source>
        <dbReference type="ARBA" id="ARBA00023180"/>
    </source>
</evidence>